<proteinExistence type="predicted"/>
<dbReference type="PANTHER" id="PTHR30255:SF2">
    <property type="entry name" value="SINGLE-STRANDED-DNA-SPECIFIC EXONUCLEASE RECJ"/>
    <property type="match status" value="1"/>
</dbReference>
<dbReference type="SUPFAM" id="SSF64182">
    <property type="entry name" value="DHH phosphoesterases"/>
    <property type="match status" value="1"/>
</dbReference>
<organism evidence="2">
    <name type="scientific">Siphoviridae sp. ct0Wl9</name>
    <dbReference type="NCBI Taxonomy" id="2827763"/>
    <lineage>
        <taxon>Viruses</taxon>
        <taxon>Duplodnaviria</taxon>
        <taxon>Heunggongvirae</taxon>
        <taxon>Uroviricota</taxon>
        <taxon>Caudoviricetes</taxon>
    </lineage>
</organism>
<evidence type="ECO:0000259" key="1">
    <source>
        <dbReference type="Pfam" id="PF01368"/>
    </source>
</evidence>
<dbReference type="Gene3D" id="3.90.1640.30">
    <property type="match status" value="1"/>
</dbReference>
<name>A0A8S5TA69_9CAUD</name>
<dbReference type="PANTHER" id="PTHR30255">
    <property type="entry name" value="SINGLE-STRANDED-DNA-SPECIFIC EXONUCLEASE RECJ"/>
    <property type="match status" value="1"/>
</dbReference>
<dbReference type="EMBL" id="BK032775">
    <property type="protein sequence ID" value="DAF59642.1"/>
    <property type="molecule type" value="Genomic_DNA"/>
</dbReference>
<dbReference type="InterPro" id="IPR001667">
    <property type="entry name" value="DDH_dom"/>
</dbReference>
<dbReference type="GO" id="GO:0004527">
    <property type="term" value="F:exonuclease activity"/>
    <property type="evidence" value="ECO:0007669"/>
    <property type="project" value="UniProtKB-KW"/>
</dbReference>
<evidence type="ECO:0000313" key="2">
    <source>
        <dbReference type="EMBL" id="DAF59642.1"/>
    </source>
</evidence>
<keyword evidence="2" id="KW-0378">Hydrolase</keyword>
<dbReference type="Pfam" id="PF01368">
    <property type="entry name" value="DHH"/>
    <property type="match status" value="1"/>
</dbReference>
<accession>A0A8S5TA69</accession>
<dbReference type="InterPro" id="IPR038763">
    <property type="entry name" value="DHH_sf"/>
</dbReference>
<dbReference type="Gene3D" id="3.10.310.30">
    <property type="match status" value="1"/>
</dbReference>
<keyword evidence="2" id="KW-0269">Exonuclease</keyword>
<sequence length="479" mass="53376">MSDCDGNLSAALIVKFLLRFTNNLTYFFHVGKGHGLVQNKEEDIVQQIIHSEVKLIIIPDAGSNDSGQCGILKSVGTDILILDHHEISTPNPYAIIINHHLGEGLNTALSGTGVTHKFVQSCAESWNIDLGDLYYDLVATSIISDICDLTTLENRAYIKYGFEHITDPMLELMFAKFNRKGNNPIGVSWGTAPPINSLCRGDDQQAKIDFFMALVGKGDMDNGVSVARKAHNEQSKIVKTIYEEIEPDLDRNHKVMIGYTTEEYKGYTGLIANKITGNFGKPALVLRELNSTTWSGSLRSPVDIADKINESKLAKCQGHLSAAGIFLKKSNLNRLIKWFDALPLDADPERQVTAILKPSQITLPLCHACSDDMVLWGASEGNKIVQPKFYLEFETSQSDIQVFVKKTTIVKITKDNVSFLKFQCNDETAQLLQRERCKVAMIIKLSVNEWNGVESPQAIIDTWEIEKIEENGFNFDALF</sequence>
<protein>
    <submittedName>
        <fullName evidence="2">Single-stranded-DNA-specific exonuclease RecJ</fullName>
    </submittedName>
</protein>
<reference evidence="2" key="1">
    <citation type="journal article" date="2021" name="Proc. Natl. Acad. Sci. U.S.A.">
        <title>A Catalog of Tens of Thousands of Viruses from Human Metagenomes Reveals Hidden Associations with Chronic Diseases.</title>
        <authorList>
            <person name="Tisza M.J."/>
            <person name="Buck C.B."/>
        </authorList>
    </citation>
    <scope>NUCLEOTIDE SEQUENCE</scope>
    <source>
        <strain evidence="2">Ct0Wl9</strain>
    </source>
</reference>
<keyword evidence="2" id="KW-0540">Nuclease</keyword>
<feature type="domain" description="DDH" evidence="1">
    <location>
        <begin position="2"/>
        <end position="141"/>
    </location>
</feature>
<dbReference type="InterPro" id="IPR051673">
    <property type="entry name" value="SSDNA_exonuclease_RecJ"/>
</dbReference>